<comment type="caution">
    <text evidence="3">The sequence shown here is derived from an EMBL/GenBank/DDBJ whole genome shotgun (WGS) entry which is preliminary data.</text>
</comment>
<organism evidence="3 4">
    <name type="scientific">Xanthomonas sacchari</name>
    <dbReference type="NCBI Taxonomy" id="56458"/>
    <lineage>
        <taxon>Bacteria</taxon>
        <taxon>Pseudomonadati</taxon>
        <taxon>Pseudomonadota</taxon>
        <taxon>Gammaproteobacteria</taxon>
        <taxon>Lysobacterales</taxon>
        <taxon>Lysobacteraceae</taxon>
        <taxon>Xanthomonas</taxon>
    </lineage>
</organism>
<evidence type="ECO:0000259" key="2">
    <source>
        <dbReference type="Pfam" id="PF01557"/>
    </source>
</evidence>
<proteinExistence type="predicted"/>
<reference evidence="3 4" key="1">
    <citation type="submission" date="2016-08" db="EMBL/GenBank/DDBJ databases">
        <authorList>
            <person name="Seilhamer J.J."/>
        </authorList>
    </citation>
    <scope>NUCLEOTIDE SEQUENCE [LARGE SCALE GENOMIC DNA]</scope>
    <source>
        <strain evidence="3 4">CFBP4641</strain>
    </source>
</reference>
<dbReference type="SUPFAM" id="SSF56529">
    <property type="entry name" value="FAH"/>
    <property type="match status" value="1"/>
</dbReference>
<sequence>MKDLFAAAEAPRVPVRGQGLFPVHRIYCVGRNFADHAREMGASAPASKAERGQPTFFMKPADALVIGEEAIPYPSATQDLHHEVELVVALGQDAPAGVLPVDAAESLILAYGVGLDLTRRDLQAAAKAKGLPWDIAKGFDASAPISELIPAGEVGALEALNLSLEVNGEVRQQSLLEQMIWNVPEILHELSKLFALRAGDLVFMGTPAGVAALRPGDRFSARLENVAERHGRIVG</sequence>
<dbReference type="PANTHER" id="PTHR11820">
    <property type="entry name" value="ACYLPYRUVASE"/>
    <property type="match status" value="1"/>
</dbReference>
<dbReference type="Proteomes" id="UP000247346">
    <property type="component" value="Unassembled WGS sequence"/>
</dbReference>
<dbReference type="Gene3D" id="3.90.850.10">
    <property type="entry name" value="Fumarylacetoacetase-like, C-terminal domain"/>
    <property type="match status" value="1"/>
</dbReference>
<gene>
    <name evidence="3" type="ORF">XsacCFBP4641_20265</name>
</gene>
<protein>
    <submittedName>
        <fullName evidence="3">FAA hydrolase family protein</fullName>
    </submittedName>
</protein>
<dbReference type="GO" id="GO:0046872">
    <property type="term" value="F:metal ion binding"/>
    <property type="evidence" value="ECO:0007669"/>
    <property type="project" value="UniProtKB-KW"/>
</dbReference>
<evidence type="ECO:0000256" key="1">
    <source>
        <dbReference type="ARBA" id="ARBA00022723"/>
    </source>
</evidence>
<dbReference type="AlphaFoldDB" id="A0A2P5YYK4"/>
<dbReference type="InterPro" id="IPR011234">
    <property type="entry name" value="Fumarylacetoacetase-like_C"/>
</dbReference>
<evidence type="ECO:0000313" key="3">
    <source>
        <dbReference type="EMBL" id="PPU79764.1"/>
    </source>
</evidence>
<name>A0A2P5YYK4_9XANT</name>
<dbReference type="GO" id="GO:0018773">
    <property type="term" value="F:acetylpyruvate hydrolase activity"/>
    <property type="evidence" value="ECO:0007669"/>
    <property type="project" value="TreeGrafter"/>
</dbReference>
<dbReference type="PANTHER" id="PTHR11820:SF90">
    <property type="entry name" value="FLUTATHIONE S-TRANSFERASE"/>
    <property type="match status" value="1"/>
</dbReference>
<evidence type="ECO:0000313" key="4">
    <source>
        <dbReference type="Proteomes" id="UP000247346"/>
    </source>
</evidence>
<dbReference type="RefSeq" id="WP_010341807.1">
    <property type="nucleotide sequence ID" value="NZ_CP132343.1"/>
</dbReference>
<accession>A0A2P5YYK4</accession>
<keyword evidence="3" id="KW-0378">Hydrolase</keyword>
<dbReference type="STRING" id="56458.SB85_18140"/>
<dbReference type="Pfam" id="PF01557">
    <property type="entry name" value="FAA_hydrolase"/>
    <property type="match status" value="1"/>
</dbReference>
<dbReference type="OrthoDB" id="9805307at2"/>
<feature type="domain" description="Fumarylacetoacetase-like C-terminal" evidence="2">
    <location>
        <begin position="26"/>
        <end position="228"/>
    </location>
</feature>
<dbReference type="InterPro" id="IPR036663">
    <property type="entry name" value="Fumarylacetoacetase_C_sf"/>
</dbReference>
<keyword evidence="1" id="KW-0479">Metal-binding</keyword>
<dbReference type="EMBL" id="MDEK01000027">
    <property type="protein sequence ID" value="PPU79764.1"/>
    <property type="molecule type" value="Genomic_DNA"/>
</dbReference>
<dbReference type="GeneID" id="93878205"/>